<feature type="compositionally biased region" description="Acidic residues" evidence="1">
    <location>
        <begin position="156"/>
        <end position="170"/>
    </location>
</feature>
<dbReference type="Proteomes" id="UP000504618">
    <property type="component" value="Unplaced"/>
</dbReference>
<dbReference type="CDD" id="cd00303">
    <property type="entry name" value="retropepsin_like"/>
    <property type="match status" value="1"/>
</dbReference>
<feature type="compositionally biased region" description="Basic and acidic residues" evidence="1">
    <location>
        <begin position="44"/>
        <end position="56"/>
    </location>
</feature>
<feature type="compositionally biased region" description="Basic and acidic residues" evidence="1">
    <location>
        <begin position="1"/>
        <end position="17"/>
    </location>
</feature>
<feature type="compositionally biased region" description="Basic and acidic residues" evidence="1">
    <location>
        <begin position="95"/>
        <end position="105"/>
    </location>
</feature>
<dbReference type="PANTHER" id="PTHR47331:SF1">
    <property type="entry name" value="GAG-LIKE PROTEIN"/>
    <property type="match status" value="1"/>
</dbReference>
<dbReference type="Pfam" id="PF03564">
    <property type="entry name" value="DUF1759"/>
    <property type="match status" value="1"/>
</dbReference>
<dbReference type="PANTHER" id="PTHR47331">
    <property type="entry name" value="PHD-TYPE DOMAIN-CONTAINING PROTEIN"/>
    <property type="match status" value="1"/>
</dbReference>
<dbReference type="InterPro" id="IPR005312">
    <property type="entry name" value="DUF1759"/>
</dbReference>
<protein>
    <submittedName>
        <fullName evidence="3">Uncharacterized protein LOC112468245</fullName>
    </submittedName>
</protein>
<dbReference type="OrthoDB" id="5920040at2759"/>
<dbReference type="GeneID" id="112468245"/>
<sequence length="581" mass="66416">MKTVRGDGADCGRDDARCWPLQKSGLAPLRGVEEQQRHRHERRAHAQSEARRRDRTALGASRAGRPEERKREGRIEAGNDRGTVISTNNFNAVTGKERTTRTEQRMEDTDWIKEVIKEIREVGQKIERQTKEIKKELKEMRIQIERLEKRQRQSEESEGQDETEEIGSDESSERREEETKEVREYSDGAVRGKRAVNEEEESDVEGWNEGGWGESWWNELKLPKLNLPTFSGNYEEWFPFFDTFHALIHTSESLDDVQKLYYLRASLTGDAKNIIGALEILAVNYQVAWRLLKERYDNKRVITQSYIRAIMDLPSMTRENACEMRQIADGASRHIHALQALKRPTSHWDDLLIFLLSSKLDTVSLRECQMLEATGKSNSTTAKVDTRFPAKTKRQAACAASVKFRCAHCKEEHSIYFCLKFLAFTVHQRIAEVRKAKLCANCLRSTTHNDGKCVSGACKTCKMKHNTLLYLDTSIAESQGRDEKSQSIEASTTSFTTVVTHGFSYCFDEHIMLATAVIYAFDNKESRKPCRILLDSGSQANFISKRFLDVLNIKAKDSNISILGINNHFFANSPDTTAVTH</sequence>
<reference evidence="3" key="1">
    <citation type="submission" date="2025-08" db="UniProtKB">
        <authorList>
            <consortium name="RefSeq"/>
        </authorList>
    </citation>
    <scope>IDENTIFICATION</scope>
    <source>
        <tissue evidence="3">Whole body</tissue>
    </source>
</reference>
<dbReference type="RefSeq" id="XP_024893130.1">
    <property type="nucleotide sequence ID" value="XM_025037362.1"/>
</dbReference>
<gene>
    <name evidence="3" type="primary">LOC112468245</name>
</gene>
<proteinExistence type="predicted"/>
<accession>A0A6J1RK40</accession>
<keyword evidence="2" id="KW-1185">Reference proteome</keyword>
<evidence type="ECO:0000313" key="2">
    <source>
        <dbReference type="Proteomes" id="UP000504618"/>
    </source>
</evidence>
<dbReference type="AlphaFoldDB" id="A0A6J1RK40"/>
<feature type="compositionally biased region" description="Basic and acidic residues" evidence="1">
    <location>
        <begin position="171"/>
        <end position="186"/>
    </location>
</feature>
<evidence type="ECO:0000313" key="3">
    <source>
        <dbReference type="RefSeq" id="XP_024893130.1"/>
    </source>
</evidence>
<name>A0A6J1RK40_9HYME</name>
<feature type="region of interest" description="Disordered" evidence="1">
    <location>
        <begin position="148"/>
        <end position="207"/>
    </location>
</feature>
<organism evidence="2 3">
    <name type="scientific">Temnothorax curvispinosus</name>
    <dbReference type="NCBI Taxonomy" id="300111"/>
    <lineage>
        <taxon>Eukaryota</taxon>
        <taxon>Metazoa</taxon>
        <taxon>Ecdysozoa</taxon>
        <taxon>Arthropoda</taxon>
        <taxon>Hexapoda</taxon>
        <taxon>Insecta</taxon>
        <taxon>Pterygota</taxon>
        <taxon>Neoptera</taxon>
        <taxon>Endopterygota</taxon>
        <taxon>Hymenoptera</taxon>
        <taxon>Apocrita</taxon>
        <taxon>Aculeata</taxon>
        <taxon>Formicoidea</taxon>
        <taxon>Formicidae</taxon>
        <taxon>Myrmicinae</taxon>
        <taxon>Temnothorax</taxon>
    </lineage>
</organism>
<feature type="region of interest" description="Disordered" evidence="1">
    <location>
        <begin position="1"/>
        <end position="105"/>
    </location>
</feature>
<feature type="compositionally biased region" description="Basic and acidic residues" evidence="1">
    <location>
        <begin position="64"/>
        <end position="79"/>
    </location>
</feature>
<evidence type="ECO:0000256" key="1">
    <source>
        <dbReference type="SAM" id="MobiDB-lite"/>
    </source>
</evidence>